<organism evidence="4">
    <name type="scientific">marine sediment metagenome</name>
    <dbReference type="NCBI Taxonomy" id="412755"/>
    <lineage>
        <taxon>unclassified sequences</taxon>
        <taxon>metagenomes</taxon>
        <taxon>ecological metagenomes</taxon>
    </lineage>
</organism>
<accession>X1NGM9</accession>
<reference evidence="4" key="1">
    <citation type="journal article" date="2014" name="Front. Microbiol.">
        <title>High frequency of phylogenetically diverse reductive dehalogenase-homologous genes in deep subseafloor sedimentary metagenomes.</title>
        <authorList>
            <person name="Kawai M."/>
            <person name="Futagami T."/>
            <person name="Toyoda A."/>
            <person name="Takaki Y."/>
            <person name="Nishi S."/>
            <person name="Hori S."/>
            <person name="Arai W."/>
            <person name="Tsubouchi T."/>
            <person name="Morono Y."/>
            <person name="Uchiyama I."/>
            <person name="Ito T."/>
            <person name="Fujiyama A."/>
            <person name="Inagaki F."/>
            <person name="Takami H."/>
        </authorList>
    </citation>
    <scope>NUCLEOTIDE SEQUENCE</scope>
    <source>
        <strain evidence="4">Expedition CK06-06</strain>
    </source>
</reference>
<dbReference type="InterPro" id="IPR002618">
    <property type="entry name" value="UDPGP_fam"/>
</dbReference>
<evidence type="ECO:0000313" key="4">
    <source>
        <dbReference type="EMBL" id="GAI42758.1"/>
    </source>
</evidence>
<dbReference type="GO" id="GO:0006011">
    <property type="term" value="P:UDP-alpha-D-glucose metabolic process"/>
    <property type="evidence" value="ECO:0007669"/>
    <property type="project" value="InterPro"/>
</dbReference>
<evidence type="ECO:0008006" key="5">
    <source>
        <dbReference type="Google" id="ProtNLM"/>
    </source>
</evidence>
<protein>
    <recommendedName>
        <fullName evidence="5">UTP--glucose-1-phosphate uridylyltransferase</fullName>
    </recommendedName>
</protein>
<feature type="non-terminal residue" evidence="4">
    <location>
        <position position="231"/>
    </location>
</feature>
<keyword evidence="2" id="KW-0808">Transferase</keyword>
<dbReference type="EMBL" id="BARV01029243">
    <property type="protein sequence ID" value="GAI42758.1"/>
    <property type="molecule type" value="Genomic_DNA"/>
</dbReference>
<dbReference type="SUPFAM" id="SSF53448">
    <property type="entry name" value="Nucleotide-diphospho-sugar transferases"/>
    <property type="match status" value="1"/>
</dbReference>
<sequence length="231" mass="25967">MQVEVQESELTERFLPFAKKMADEGIPPLIIDTFRFYYEKLIGGERGLISGEDIVPIAKGDIADMEMLDRFTEEGCQVIKETVIIKLNGGLGTSMGLSKAKSLIEVKDGLNFLDIIARQILSHRKKHGIRIPLVLMDSFKTDEDSKKFLNRYPDLASDIPLSFLQHKFPKVLKENLSPGDWPMEPDCEWNPPGHGDIYLALITSGVLDKMISKGYRYAFISNSDNLGGIMD</sequence>
<dbReference type="GO" id="GO:0003983">
    <property type="term" value="F:UTP:glucose-1-phosphate uridylyltransferase activity"/>
    <property type="evidence" value="ECO:0007669"/>
    <property type="project" value="InterPro"/>
</dbReference>
<evidence type="ECO:0000256" key="1">
    <source>
        <dbReference type="ARBA" id="ARBA00010401"/>
    </source>
</evidence>
<dbReference type="InterPro" id="IPR016267">
    <property type="entry name" value="UDPGP_trans"/>
</dbReference>
<evidence type="ECO:0000256" key="2">
    <source>
        <dbReference type="ARBA" id="ARBA00022679"/>
    </source>
</evidence>
<gene>
    <name evidence="4" type="ORF">S06H3_46669</name>
</gene>
<keyword evidence="3" id="KW-0548">Nucleotidyltransferase</keyword>
<evidence type="ECO:0000256" key="3">
    <source>
        <dbReference type="ARBA" id="ARBA00022695"/>
    </source>
</evidence>
<dbReference type="Pfam" id="PF01704">
    <property type="entry name" value="UDPGP"/>
    <property type="match status" value="1"/>
</dbReference>
<proteinExistence type="inferred from homology"/>
<dbReference type="AlphaFoldDB" id="X1NGM9"/>
<comment type="similarity">
    <text evidence="1">Belongs to the UDPGP type 1 family.</text>
</comment>
<name>X1NGM9_9ZZZZ</name>
<dbReference type="InterPro" id="IPR029044">
    <property type="entry name" value="Nucleotide-diphossugar_trans"/>
</dbReference>
<dbReference type="Gene3D" id="3.90.550.10">
    <property type="entry name" value="Spore Coat Polysaccharide Biosynthesis Protein SpsA, Chain A"/>
    <property type="match status" value="1"/>
</dbReference>
<comment type="caution">
    <text evidence="4">The sequence shown here is derived from an EMBL/GenBank/DDBJ whole genome shotgun (WGS) entry which is preliminary data.</text>
</comment>
<dbReference type="PANTHER" id="PTHR43511">
    <property type="match status" value="1"/>
</dbReference>